<feature type="region of interest" description="Disordered" evidence="1">
    <location>
        <begin position="43"/>
        <end position="111"/>
    </location>
</feature>
<comment type="caution">
    <text evidence="2">The sequence shown here is derived from an EMBL/GenBank/DDBJ whole genome shotgun (WGS) entry which is preliminary data.</text>
</comment>
<proteinExistence type="predicted"/>
<gene>
    <name evidence="2" type="ORF">H5410_052314</name>
</gene>
<evidence type="ECO:0000256" key="1">
    <source>
        <dbReference type="SAM" id="MobiDB-lite"/>
    </source>
</evidence>
<accession>A0A9J5X1V8</accession>
<feature type="compositionally biased region" description="Basic and acidic residues" evidence="1">
    <location>
        <begin position="61"/>
        <end position="73"/>
    </location>
</feature>
<organism evidence="2 3">
    <name type="scientific">Solanum commersonii</name>
    <name type="common">Commerson's wild potato</name>
    <name type="synonym">Commerson's nightshade</name>
    <dbReference type="NCBI Taxonomy" id="4109"/>
    <lineage>
        <taxon>Eukaryota</taxon>
        <taxon>Viridiplantae</taxon>
        <taxon>Streptophyta</taxon>
        <taxon>Embryophyta</taxon>
        <taxon>Tracheophyta</taxon>
        <taxon>Spermatophyta</taxon>
        <taxon>Magnoliopsida</taxon>
        <taxon>eudicotyledons</taxon>
        <taxon>Gunneridae</taxon>
        <taxon>Pentapetalae</taxon>
        <taxon>asterids</taxon>
        <taxon>lamiids</taxon>
        <taxon>Solanales</taxon>
        <taxon>Solanaceae</taxon>
        <taxon>Solanoideae</taxon>
        <taxon>Solaneae</taxon>
        <taxon>Solanum</taxon>
    </lineage>
</organism>
<protein>
    <submittedName>
        <fullName evidence="2">Uncharacterized protein</fullName>
    </submittedName>
</protein>
<evidence type="ECO:0000313" key="2">
    <source>
        <dbReference type="EMBL" id="KAG5581687.1"/>
    </source>
</evidence>
<dbReference type="AlphaFoldDB" id="A0A9J5X1V8"/>
<dbReference type="Proteomes" id="UP000824120">
    <property type="component" value="Chromosome 10"/>
</dbReference>
<keyword evidence="3" id="KW-1185">Reference proteome</keyword>
<evidence type="ECO:0000313" key="3">
    <source>
        <dbReference type="Proteomes" id="UP000824120"/>
    </source>
</evidence>
<feature type="region of interest" description="Disordered" evidence="1">
    <location>
        <begin position="1"/>
        <end position="27"/>
    </location>
</feature>
<feature type="compositionally biased region" description="Low complexity" evidence="1">
    <location>
        <begin position="93"/>
        <end position="111"/>
    </location>
</feature>
<sequence length="111" mass="11907">MNTNVQVPGWGRKTDSSQSDHGVPDIFQDSSAVNFQELSQPTCVSYNPEHEGPEPNLATQELEKFGDPEHVQHMPENSDDNLTAACDPLAEPSSGSSSSGTDTLMDSSQEG</sequence>
<name>A0A9J5X1V8_SOLCO</name>
<dbReference type="EMBL" id="JACXVP010000010">
    <property type="protein sequence ID" value="KAG5581687.1"/>
    <property type="molecule type" value="Genomic_DNA"/>
</dbReference>
<reference evidence="2 3" key="1">
    <citation type="submission" date="2020-09" db="EMBL/GenBank/DDBJ databases">
        <title>De no assembly of potato wild relative species, Solanum commersonii.</title>
        <authorList>
            <person name="Cho K."/>
        </authorList>
    </citation>
    <scope>NUCLEOTIDE SEQUENCE [LARGE SCALE GENOMIC DNA]</scope>
    <source>
        <strain evidence="2">LZ3.2</strain>
        <tissue evidence="2">Leaf</tissue>
    </source>
</reference>